<evidence type="ECO:0000313" key="9">
    <source>
        <dbReference type="Proteomes" id="UP000192360"/>
    </source>
</evidence>
<dbReference type="Gene3D" id="3.10.50.40">
    <property type="match status" value="1"/>
</dbReference>
<evidence type="ECO:0000259" key="7">
    <source>
        <dbReference type="PROSITE" id="PS50059"/>
    </source>
</evidence>
<keyword evidence="9" id="KW-1185">Reference proteome</keyword>
<keyword evidence="4" id="KW-0413">Isomerase</keyword>
<keyword evidence="3 4" id="KW-0697">Rotamase</keyword>
<accession>A0A1W2C5T3</accession>
<evidence type="ECO:0000256" key="5">
    <source>
        <dbReference type="SAM" id="MobiDB-lite"/>
    </source>
</evidence>
<dbReference type="InterPro" id="IPR046357">
    <property type="entry name" value="PPIase_dom_sf"/>
</dbReference>
<comment type="catalytic activity">
    <reaction evidence="1 4">
        <text>[protein]-peptidylproline (omega=180) = [protein]-peptidylproline (omega=0)</text>
        <dbReference type="Rhea" id="RHEA:16237"/>
        <dbReference type="Rhea" id="RHEA-COMP:10747"/>
        <dbReference type="Rhea" id="RHEA-COMP:10748"/>
        <dbReference type="ChEBI" id="CHEBI:83833"/>
        <dbReference type="ChEBI" id="CHEBI:83834"/>
        <dbReference type="EC" id="5.2.1.8"/>
    </reaction>
</comment>
<name>A0A1W2C5T3_9FLAO</name>
<feature type="chain" id="PRO_5012935728" description="peptidylprolyl isomerase" evidence="6">
    <location>
        <begin position="28"/>
        <end position="327"/>
    </location>
</feature>
<dbReference type="PROSITE" id="PS50059">
    <property type="entry name" value="FKBP_PPIASE"/>
    <property type="match status" value="1"/>
</dbReference>
<evidence type="ECO:0000256" key="2">
    <source>
        <dbReference type="ARBA" id="ARBA00013194"/>
    </source>
</evidence>
<dbReference type="Proteomes" id="UP000192360">
    <property type="component" value="Unassembled WGS sequence"/>
</dbReference>
<reference evidence="8 9" key="1">
    <citation type="submission" date="2017-04" db="EMBL/GenBank/DDBJ databases">
        <authorList>
            <person name="Afonso C.L."/>
            <person name="Miller P.J."/>
            <person name="Scott M.A."/>
            <person name="Spackman E."/>
            <person name="Goraichik I."/>
            <person name="Dimitrov K.M."/>
            <person name="Suarez D.L."/>
            <person name="Swayne D.E."/>
        </authorList>
    </citation>
    <scope>NUCLEOTIDE SEQUENCE [LARGE SCALE GENOMIC DNA]</scope>
    <source>
        <strain evidence="8 9">DSM 21164</strain>
    </source>
</reference>
<protein>
    <recommendedName>
        <fullName evidence="2 4">peptidylprolyl isomerase</fullName>
        <ecNumber evidence="2 4">5.2.1.8</ecNumber>
    </recommendedName>
</protein>
<sequence length="327" mass="35809">MYLAALKIRLMKLRSVIFIVSGVLLFAACKKDDDGIVIVPPTDISVIFEQDEQKMQEYFSTHFYNYEEFANPPADFDYKIVIDTIAGDNSDKIALKDSESFGFKTLTVKSENVGIDGTEEIEHKVYYIIARQGIGDATTFADSTYVRYQGELLDGTIFDSSAAPIWFNLPGLVTGFSHGITALKSGSSYDPENENPDGTYDVDGYGIGALFIPSALGYYQNSQGSIPAYSPIIFKIDLLAVNPTDHDGDGIPSYMEDIDGNGRLNNDNTDEVEEAKAFTFVPNYLDPDDDGDGTPTIDEIEINADGSITFPDADGDGIPDYLDADTK</sequence>
<evidence type="ECO:0000256" key="3">
    <source>
        <dbReference type="ARBA" id="ARBA00023110"/>
    </source>
</evidence>
<evidence type="ECO:0000256" key="6">
    <source>
        <dbReference type="SAM" id="SignalP"/>
    </source>
</evidence>
<dbReference type="EMBL" id="FWXO01000005">
    <property type="protein sequence ID" value="SMC80617.1"/>
    <property type="molecule type" value="Genomic_DNA"/>
</dbReference>
<evidence type="ECO:0000256" key="4">
    <source>
        <dbReference type="PROSITE-ProRule" id="PRU00277"/>
    </source>
</evidence>
<feature type="region of interest" description="Disordered" evidence="5">
    <location>
        <begin position="306"/>
        <end position="327"/>
    </location>
</feature>
<dbReference type="EC" id="5.2.1.8" evidence="2 4"/>
<dbReference type="SUPFAM" id="SSF54534">
    <property type="entry name" value="FKBP-like"/>
    <property type="match status" value="1"/>
</dbReference>
<dbReference type="PROSITE" id="PS51257">
    <property type="entry name" value="PROKAR_LIPOPROTEIN"/>
    <property type="match status" value="1"/>
</dbReference>
<feature type="domain" description="PPIase FKBP-type" evidence="7">
    <location>
        <begin position="141"/>
        <end position="242"/>
    </location>
</feature>
<feature type="signal peptide" evidence="6">
    <location>
        <begin position="1"/>
        <end position="27"/>
    </location>
</feature>
<organism evidence="8 9">
    <name type="scientific">Cellulophaga tyrosinoxydans</name>
    <dbReference type="NCBI Taxonomy" id="504486"/>
    <lineage>
        <taxon>Bacteria</taxon>
        <taxon>Pseudomonadati</taxon>
        <taxon>Bacteroidota</taxon>
        <taxon>Flavobacteriia</taxon>
        <taxon>Flavobacteriales</taxon>
        <taxon>Flavobacteriaceae</taxon>
        <taxon>Cellulophaga</taxon>
    </lineage>
</organism>
<dbReference type="GO" id="GO:0003755">
    <property type="term" value="F:peptidyl-prolyl cis-trans isomerase activity"/>
    <property type="evidence" value="ECO:0007669"/>
    <property type="project" value="UniProtKB-KW"/>
</dbReference>
<evidence type="ECO:0000256" key="1">
    <source>
        <dbReference type="ARBA" id="ARBA00000971"/>
    </source>
</evidence>
<dbReference type="STRING" id="504486.SAMN05660703_2861"/>
<evidence type="ECO:0000313" key="8">
    <source>
        <dbReference type="EMBL" id="SMC80617.1"/>
    </source>
</evidence>
<keyword evidence="6" id="KW-0732">Signal</keyword>
<gene>
    <name evidence="8" type="ORF">SAMN05660703_2861</name>
</gene>
<dbReference type="InterPro" id="IPR001179">
    <property type="entry name" value="PPIase_FKBP_dom"/>
</dbReference>
<dbReference type="AlphaFoldDB" id="A0A1W2C5T3"/>
<proteinExistence type="predicted"/>